<dbReference type="OrthoDB" id="649989at2759"/>
<dbReference type="Pfam" id="PF06200">
    <property type="entry name" value="tify"/>
    <property type="match status" value="1"/>
</dbReference>
<dbReference type="EMBL" id="CM035406">
    <property type="protein sequence ID" value="KAH7447122.1"/>
    <property type="molecule type" value="Genomic_DNA"/>
</dbReference>
<dbReference type="GO" id="GO:0031347">
    <property type="term" value="P:regulation of defense response"/>
    <property type="evidence" value="ECO:0007669"/>
    <property type="project" value="TreeGrafter"/>
</dbReference>
<dbReference type="GO" id="GO:0005634">
    <property type="term" value="C:nucleus"/>
    <property type="evidence" value="ECO:0007669"/>
    <property type="project" value="TreeGrafter"/>
</dbReference>
<dbReference type="SMART" id="SM00979">
    <property type="entry name" value="TIFY"/>
    <property type="match status" value="1"/>
</dbReference>
<protein>
    <recommendedName>
        <fullName evidence="3">Tify domain-containing protein</fullName>
    </recommendedName>
</protein>
<gene>
    <name evidence="4" type="ORF">KP509_01G092300</name>
</gene>
<proteinExistence type="inferred from homology"/>
<feature type="region of interest" description="Disordered" evidence="2">
    <location>
        <begin position="46"/>
        <end position="86"/>
    </location>
</feature>
<dbReference type="PANTHER" id="PTHR33077:SF61">
    <property type="entry name" value="PROTEIN TIFY 3A-RELATED"/>
    <property type="match status" value="1"/>
</dbReference>
<evidence type="ECO:0000259" key="3">
    <source>
        <dbReference type="PROSITE" id="PS51320"/>
    </source>
</evidence>
<keyword evidence="5" id="KW-1185">Reference proteome</keyword>
<evidence type="ECO:0000256" key="2">
    <source>
        <dbReference type="SAM" id="MobiDB-lite"/>
    </source>
</evidence>
<dbReference type="InterPro" id="IPR018467">
    <property type="entry name" value="CCT_CS"/>
</dbReference>
<dbReference type="PANTHER" id="PTHR33077">
    <property type="entry name" value="PROTEIN TIFY 4A-RELATED-RELATED"/>
    <property type="match status" value="1"/>
</dbReference>
<dbReference type="Proteomes" id="UP000825935">
    <property type="component" value="Chromosome 1"/>
</dbReference>
<dbReference type="InterPro" id="IPR040390">
    <property type="entry name" value="TIFY/JAZ"/>
</dbReference>
<dbReference type="GO" id="GO:2000022">
    <property type="term" value="P:regulation of jasmonic acid mediated signaling pathway"/>
    <property type="evidence" value="ECO:0007669"/>
    <property type="project" value="TreeGrafter"/>
</dbReference>
<name>A0A8T2VIG8_CERRI</name>
<evidence type="ECO:0000313" key="5">
    <source>
        <dbReference type="Proteomes" id="UP000825935"/>
    </source>
</evidence>
<dbReference type="GO" id="GO:0009611">
    <property type="term" value="P:response to wounding"/>
    <property type="evidence" value="ECO:0007669"/>
    <property type="project" value="TreeGrafter"/>
</dbReference>
<accession>A0A8T2VIG8</accession>
<dbReference type="PROSITE" id="PS51320">
    <property type="entry name" value="TIFY"/>
    <property type="match status" value="1"/>
</dbReference>
<comment type="caution">
    <text evidence="4">The sequence shown here is derived from an EMBL/GenBank/DDBJ whole genome shotgun (WGS) entry which is preliminary data.</text>
</comment>
<dbReference type="AlphaFoldDB" id="A0A8T2VIG8"/>
<sequence length="207" mass="22764">MPSSTPLSLKARETASLSLKFLFEELLQAARSSSLDLIPTMNMNNQIDESQHSRKKIQTNAATSAEPDLDLRLGLSSPPSKPSNTVADSCILRKTTSETASKGSGQLTIFYAGSMHVYNFVTADEAKAIMILAETKEENISTDAHQSILARSSRSSSPQKSSFCLKAAPTKDFKRSHERVPFARKASLARFLKKRKEWSIISARESP</sequence>
<feature type="domain" description="Tify" evidence="3">
    <location>
        <begin position="100"/>
        <end position="135"/>
    </location>
</feature>
<reference evidence="4" key="1">
    <citation type="submission" date="2021-08" db="EMBL/GenBank/DDBJ databases">
        <title>WGS assembly of Ceratopteris richardii.</title>
        <authorList>
            <person name="Marchant D.B."/>
            <person name="Chen G."/>
            <person name="Jenkins J."/>
            <person name="Shu S."/>
            <person name="Leebens-Mack J."/>
            <person name="Grimwood J."/>
            <person name="Schmutz J."/>
            <person name="Soltis P."/>
            <person name="Soltis D."/>
            <person name="Chen Z.-H."/>
        </authorList>
    </citation>
    <scope>NUCLEOTIDE SEQUENCE</scope>
    <source>
        <strain evidence="4">Whitten #5841</strain>
        <tissue evidence="4">Leaf</tissue>
    </source>
</reference>
<comment type="similarity">
    <text evidence="1">Belongs to the TIFY/JAZ family.</text>
</comment>
<organism evidence="4 5">
    <name type="scientific">Ceratopteris richardii</name>
    <name type="common">Triangle waterfern</name>
    <dbReference type="NCBI Taxonomy" id="49495"/>
    <lineage>
        <taxon>Eukaryota</taxon>
        <taxon>Viridiplantae</taxon>
        <taxon>Streptophyta</taxon>
        <taxon>Embryophyta</taxon>
        <taxon>Tracheophyta</taxon>
        <taxon>Polypodiopsida</taxon>
        <taxon>Polypodiidae</taxon>
        <taxon>Polypodiales</taxon>
        <taxon>Pteridineae</taxon>
        <taxon>Pteridaceae</taxon>
        <taxon>Parkerioideae</taxon>
        <taxon>Ceratopteris</taxon>
    </lineage>
</organism>
<dbReference type="InterPro" id="IPR010399">
    <property type="entry name" value="Tify_dom"/>
</dbReference>
<dbReference type="Pfam" id="PF09425">
    <property type="entry name" value="Jas_motif"/>
    <property type="match status" value="1"/>
</dbReference>
<evidence type="ECO:0000256" key="1">
    <source>
        <dbReference type="ARBA" id="ARBA00008614"/>
    </source>
</evidence>
<evidence type="ECO:0000313" key="4">
    <source>
        <dbReference type="EMBL" id="KAH7447122.1"/>
    </source>
</evidence>